<dbReference type="InterPro" id="IPR027266">
    <property type="entry name" value="TrmE/GcvT-like"/>
</dbReference>
<dbReference type="InterPro" id="IPR006222">
    <property type="entry name" value="GCVT_N"/>
</dbReference>
<dbReference type="GO" id="GO:0005829">
    <property type="term" value="C:cytosol"/>
    <property type="evidence" value="ECO:0007669"/>
    <property type="project" value="TreeGrafter"/>
</dbReference>
<dbReference type="InterPro" id="IPR028896">
    <property type="entry name" value="GcvT/YgfZ/DmdA"/>
</dbReference>
<feature type="domain" description="GCVT N-terminal" evidence="1">
    <location>
        <begin position="16"/>
        <end position="101"/>
    </location>
</feature>
<dbReference type="Gene3D" id="3.30.1360.120">
    <property type="entry name" value="Probable tRNA modification gtpase trme, domain 1"/>
    <property type="match status" value="1"/>
</dbReference>
<sequence>MEFITKEDLNGIKTPLYETHVKLGARMVNFAGWLMPVQYESILKEHETVRTLAGVFDISHMGEFIFEGPDVIPFLQYLMVNDLKLLEKSKGQYSCMCYENGL</sequence>
<dbReference type="Pfam" id="PF01571">
    <property type="entry name" value="GCV_T"/>
    <property type="match status" value="1"/>
</dbReference>
<dbReference type="PANTHER" id="PTHR43757">
    <property type="entry name" value="AMINOMETHYLTRANSFERASE"/>
    <property type="match status" value="1"/>
</dbReference>
<proteinExistence type="predicted"/>
<dbReference type="SUPFAM" id="SSF103025">
    <property type="entry name" value="Folate-binding domain"/>
    <property type="match status" value="1"/>
</dbReference>
<reference evidence="2" key="1">
    <citation type="journal article" date="2014" name="Front. Microbiol.">
        <title>High frequency of phylogenetically diverse reductive dehalogenase-homologous genes in deep subseafloor sedimentary metagenomes.</title>
        <authorList>
            <person name="Kawai M."/>
            <person name="Futagami T."/>
            <person name="Toyoda A."/>
            <person name="Takaki Y."/>
            <person name="Nishi S."/>
            <person name="Hori S."/>
            <person name="Arai W."/>
            <person name="Tsubouchi T."/>
            <person name="Morono Y."/>
            <person name="Uchiyama I."/>
            <person name="Ito T."/>
            <person name="Fujiyama A."/>
            <person name="Inagaki F."/>
            <person name="Takami H."/>
        </authorList>
    </citation>
    <scope>NUCLEOTIDE SEQUENCE</scope>
    <source>
        <strain evidence="2">Expedition CK06-06</strain>
    </source>
</reference>
<evidence type="ECO:0000313" key="2">
    <source>
        <dbReference type="EMBL" id="GAH07970.1"/>
    </source>
</evidence>
<dbReference type="EMBL" id="BART01033496">
    <property type="protein sequence ID" value="GAH07970.1"/>
    <property type="molecule type" value="Genomic_DNA"/>
</dbReference>
<organism evidence="2">
    <name type="scientific">marine sediment metagenome</name>
    <dbReference type="NCBI Taxonomy" id="412755"/>
    <lineage>
        <taxon>unclassified sequences</taxon>
        <taxon>metagenomes</taxon>
        <taxon>ecological metagenomes</taxon>
    </lineage>
</organism>
<evidence type="ECO:0000259" key="1">
    <source>
        <dbReference type="Pfam" id="PF01571"/>
    </source>
</evidence>
<dbReference type="AlphaFoldDB" id="X1DI83"/>
<accession>X1DI83</accession>
<protein>
    <recommendedName>
        <fullName evidence="1">GCVT N-terminal domain-containing protein</fullName>
    </recommendedName>
</protein>
<comment type="caution">
    <text evidence="2">The sequence shown here is derived from an EMBL/GenBank/DDBJ whole genome shotgun (WGS) entry which is preliminary data.</text>
</comment>
<name>X1DI83_9ZZZZ</name>
<dbReference type="PANTHER" id="PTHR43757:SF2">
    <property type="entry name" value="AMINOMETHYLTRANSFERASE, MITOCHONDRIAL"/>
    <property type="match status" value="1"/>
</dbReference>
<gene>
    <name evidence="2" type="ORF">S01H4_57540</name>
</gene>